<dbReference type="AlphaFoldDB" id="A0A0E9QDX6"/>
<evidence type="ECO:0000313" key="2">
    <source>
        <dbReference type="EMBL" id="JAH15076.1"/>
    </source>
</evidence>
<reference evidence="2" key="2">
    <citation type="journal article" date="2015" name="Fish Shellfish Immunol.">
        <title>Early steps in the European eel (Anguilla anguilla)-Vibrio vulnificus interaction in the gills: Role of the RtxA13 toxin.</title>
        <authorList>
            <person name="Callol A."/>
            <person name="Pajuelo D."/>
            <person name="Ebbesson L."/>
            <person name="Teles M."/>
            <person name="MacKenzie S."/>
            <person name="Amaro C."/>
        </authorList>
    </citation>
    <scope>NUCLEOTIDE SEQUENCE</scope>
</reference>
<keyword evidence="1" id="KW-0812">Transmembrane</keyword>
<keyword evidence="1" id="KW-1133">Transmembrane helix</keyword>
<protein>
    <submittedName>
        <fullName evidence="2">Uncharacterized protein</fullName>
    </submittedName>
</protein>
<accession>A0A0E9QDX6</accession>
<organism evidence="2">
    <name type="scientific">Anguilla anguilla</name>
    <name type="common">European freshwater eel</name>
    <name type="synonym">Muraena anguilla</name>
    <dbReference type="NCBI Taxonomy" id="7936"/>
    <lineage>
        <taxon>Eukaryota</taxon>
        <taxon>Metazoa</taxon>
        <taxon>Chordata</taxon>
        <taxon>Craniata</taxon>
        <taxon>Vertebrata</taxon>
        <taxon>Euteleostomi</taxon>
        <taxon>Actinopterygii</taxon>
        <taxon>Neopterygii</taxon>
        <taxon>Teleostei</taxon>
        <taxon>Anguilliformes</taxon>
        <taxon>Anguillidae</taxon>
        <taxon>Anguilla</taxon>
    </lineage>
</organism>
<feature type="transmembrane region" description="Helical" evidence="1">
    <location>
        <begin position="12"/>
        <end position="31"/>
    </location>
</feature>
<dbReference type="EMBL" id="GBXM01093501">
    <property type="protein sequence ID" value="JAH15076.1"/>
    <property type="molecule type" value="Transcribed_RNA"/>
</dbReference>
<evidence type="ECO:0000256" key="1">
    <source>
        <dbReference type="SAM" id="Phobius"/>
    </source>
</evidence>
<sequence length="81" mass="9211">MEIGAECIRNNAVSICLALVFFSIPAIIYSPPPFLIYFFTEDYSVQRHTPPTSYVMCLKVRLFITCTYLGAKFSAVLHRDV</sequence>
<name>A0A0E9QDX6_ANGAN</name>
<keyword evidence="1" id="KW-0472">Membrane</keyword>
<reference evidence="2" key="1">
    <citation type="submission" date="2014-11" db="EMBL/GenBank/DDBJ databases">
        <authorList>
            <person name="Amaro Gonzalez C."/>
        </authorList>
    </citation>
    <scope>NUCLEOTIDE SEQUENCE</scope>
</reference>
<proteinExistence type="predicted"/>